<keyword evidence="1" id="KW-1133">Transmembrane helix</keyword>
<reference evidence="4 5" key="1">
    <citation type="submission" date="2017-10" db="EMBL/GenBank/DDBJ databases">
        <title>The new phylogeny of genus Mycobacterium.</title>
        <authorList>
            <person name="Tortoli E."/>
            <person name="Trovato A."/>
            <person name="Cirillo D.M."/>
        </authorList>
    </citation>
    <scope>NUCLEOTIDE SEQUENCE [LARGE SCALE GENOMIC DNA]</scope>
    <source>
        <strain evidence="4 5">CCUG37673</strain>
    </source>
</reference>
<feature type="transmembrane region" description="Helical" evidence="1">
    <location>
        <begin position="83"/>
        <end position="100"/>
    </location>
</feature>
<evidence type="ECO:0000313" key="4">
    <source>
        <dbReference type="EMBL" id="PEG43190.1"/>
    </source>
</evidence>
<dbReference type="OrthoDB" id="23692at2"/>
<dbReference type="SUPFAM" id="SSF55073">
    <property type="entry name" value="Nucleotide cyclase"/>
    <property type="match status" value="1"/>
</dbReference>
<feature type="domain" description="GGDEF" evidence="3">
    <location>
        <begin position="365"/>
        <end position="498"/>
    </location>
</feature>
<dbReference type="PANTHER" id="PTHR33121">
    <property type="entry name" value="CYCLIC DI-GMP PHOSPHODIESTERASE PDEF"/>
    <property type="match status" value="1"/>
</dbReference>
<dbReference type="InterPro" id="IPR029787">
    <property type="entry name" value="Nucleotide_cyclase"/>
</dbReference>
<dbReference type="PROSITE" id="PS50887">
    <property type="entry name" value="GGDEF"/>
    <property type="match status" value="1"/>
</dbReference>
<dbReference type="CDD" id="cd01948">
    <property type="entry name" value="EAL"/>
    <property type="match status" value="1"/>
</dbReference>
<feature type="transmembrane region" description="Helical" evidence="1">
    <location>
        <begin position="234"/>
        <end position="254"/>
    </location>
</feature>
<feature type="domain" description="EAL" evidence="2">
    <location>
        <begin position="507"/>
        <end position="760"/>
    </location>
</feature>
<evidence type="ECO:0000256" key="1">
    <source>
        <dbReference type="SAM" id="Phobius"/>
    </source>
</evidence>
<feature type="transmembrane region" description="Helical" evidence="1">
    <location>
        <begin position="209"/>
        <end position="228"/>
    </location>
</feature>
<dbReference type="InterPro" id="IPR001633">
    <property type="entry name" value="EAL_dom"/>
</dbReference>
<protein>
    <recommendedName>
        <fullName evidence="6">GGDEF-domain containing protein</fullName>
    </recommendedName>
</protein>
<dbReference type="InterPro" id="IPR050706">
    <property type="entry name" value="Cyclic-di-GMP_PDE-like"/>
</dbReference>
<dbReference type="NCBIfam" id="TIGR00254">
    <property type="entry name" value="GGDEF"/>
    <property type="match status" value="1"/>
</dbReference>
<dbReference type="InterPro" id="IPR043128">
    <property type="entry name" value="Rev_trsase/Diguanyl_cyclase"/>
</dbReference>
<sequence length="817" mass="87590">MLANGALMSRLARRSRRSASKRIVELLLLAVIATAVVTSAAAVELSFPWAEAWTDVVVQSLAYTAATLLCLMRKSNSPSGRAVQASIVAAVMLFGLSNIGRNEAVVRALDLLPVAVLSHAQRAAFYICVFLAIVLLMRTGLHRRPLTRAFDGLVIGFGAVTTAALVAAVLGRVYALPATTFVPPVVDVLLLTLIAGTMLFFCSPPRSSLLLISASLLAIGFADCIYAAELVSGSHTFSGLSVAAYLIAVTALALTPGRDEGPRTTRMRAVSMSKAVVPLIAAMSVISALMAATYADINPLVGYLAVATLLAALGRQATVFSEARHAGEQAHLAQTDELTALLNRRGFYNQAATVLSDHGSNGSTPKCALLLADLNHFKDFNDSLGHAAGDELLRTVAARIRESLRDEDIVARLGGDEFAILLPHTCADRAVPVADALNRALEKSVVLDGLHVQTGASVGIAISPEHGRDLGTLLRHADIAMYRAKQGQGRHLVYTSEADEPATTRCGMKLLAQLRQAIAQGELVLHYQPKLCMATGEIVGMEALVRWHHPERGLLYPGQFLPLVRHNALMYAMNELVFQQALDDAADWHSRGYRVPVAINLFPPTLADVDLPARLDNALHRKGLTPSALAVEVTEEFLLDNLNRGRHVLDGLHRLGVTIAIDNFGNGSSSLNHFRHLPIDEIKLDRSLCASVTEDPRAAAILRSVIDLCRTLGVRTVAEGVESPAIAAMLTGYGCDFAQGHYYYQPLTAAETLDVLAELADAEERHESATARFAVAMAMLASHAGNGGSPVGRHMPAFRPVSALRRRARPHRRGQEP</sequence>
<dbReference type="GO" id="GO:0071111">
    <property type="term" value="F:cyclic-guanylate-specific phosphodiesterase activity"/>
    <property type="evidence" value="ECO:0007669"/>
    <property type="project" value="InterPro"/>
</dbReference>
<proteinExistence type="predicted"/>
<dbReference type="Gene3D" id="3.20.20.450">
    <property type="entry name" value="EAL domain"/>
    <property type="match status" value="1"/>
</dbReference>
<dbReference type="Proteomes" id="UP000220914">
    <property type="component" value="Unassembled WGS sequence"/>
</dbReference>
<dbReference type="SMART" id="SM00267">
    <property type="entry name" value="GGDEF"/>
    <property type="match status" value="1"/>
</dbReference>
<dbReference type="SUPFAM" id="SSF141868">
    <property type="entry name" value="EAL domain-like"/>
    <property type="match status" value="1"/>
</dbReference>
<dbReference type="Pfam" id="PF00990">
    <property type="entry name" value="GGDEF"/>
    <property type="match status" value="1"/>
</dbReference>
<evidence type="ECO:0000313" key="5">
    <source>
        <dbReference type="Proteomes" id="UP000220914"/>
    </source>
</evidence>
<evidence type="ECO:0000259" key="2">
    <source>
        <dbReference type="PROSITE" id="PS50883"/>
    </source>
</evidence>
<evidence type="ECO:0008006" key="6">
    <source>
        <dbReference type="Google" id="ProtNLM"/>
    </source>
</evidence>
<dbReference type="SMART" id="SM00052">
    <property type="entry name" value="EAL"/>
    <property type="match status" value="1"/>
</dbReference>
<dbReference type="AlphaFoldDB" id="A0A2A7NH54"/>
<dbReference type="PROSITE" id="PS50883">
    <property type="entry name" value="EAL"/>
    <property type="match status" value="1"/>
</dbReference>
<gene>
    <name evidence="4" type="ORF">CQY20_00995</name>
</gene>
<organism evidence="4 5">
    <name type="scientific">Mycolicibacterium agri</name>
    <name type="common">Mycobacterium agri</name>
    <dbReference type="NCBI Taxonomy" id="36811"/>
    <lineage>
        <taxon>Bacteria</taxon>
        <taxon>Bacillati</taxon>
        <taxon>Actinomycetota</taxon>
        <taxon>Actinomycetes</taxon>
        <taxon>Mycobacteriales</taxon>
        <taxon>Mycobacteriaceae</taxon>
        <taxon>Mycolicibacterium</taxon>
    </lineage>
</organism>
<comment type="caution">
    <text evidence="4">The sequence shown here is derived from an EMBL/GenBank/DDBJ whole genome shotgun (WGS) entry which is preliminary data.</text>
</comment>
<name>A0A2A7NH54_MYCAG</name>
<accession>A0A2A7NH54</accession>
<dbReference type="InterPro" id="IPR035919">
    <property type="entry name" value="EAL_sf"/>
</dbReference>
<feature type="transmembrane region" description="Helical" evidence="1">
    <location>
        <begin position="153"/>
        <end position="175"/>
    </location>
</feature>
<evidence type="ECO:0000259" key="3">
    <source>
        <dbReference type="PROSITE" id="PS50887"/>
    </source>
</evidence>
<dbReference type="Pfam" id="PF00563">
    <property type="entry name" value="EAL"/>
    <property type="match status" value="1"/>
</dbReference>
<feature type="transmembrane region" description="Helical" evidence="1">
    <location>
        <begin position="181"/>
        <end position="202"/>
    </location>
</feature>
<dbReference type="InterPro" id="IPR000160">
    <property type="entry name" value="GGDEF_dom"/>
</dbReference>
<keyword evidence="5" id="KW-1185">Reference proteome</keyword>
<dbReference type="FunFam" id="3.30.70.270:FF:000001">
    <property type="entry name" value="Diguanylate cyclase domain protein"/>
    <property type="match status" value="1"/>
</dbReference>
<dbReference type="EMBL" id="PDCP01000001">
    <property type="protein sequence ID" value="PEG43190.1"/>
    <property type="molecule type" value="Genomic_DNA"/>
</dbReference>
<feature type="transmembrane region" description="Helical" evidence="1">
    <location>
        <begin position="120"/>
        <end position="141"/>
    </location>
</feature>
<dbReference type="Gene3D" id="3.30.70.270">
    <property type="match status" value="1"/>
</dbReference>
<keyword evidence="1" id="KW-0472">Membrane</keyword>
<dbReference type="CDD" id="cd01949">
    <property type="entry name" value="GGDEF"/>
    <property type="match status" value="1"/>
</dbReference>
<feature type="transmembrane region" description="Helical" evidence="1">
    <location>
        <begin position="52"/>
        <end position="71"/>
    </location>
</feature>
<feature type="transmembrane region" description="Helical" evidence="1">
    <location>
        <begin position="275"/>
        <end position="294"/>
    </location>
</feature>
<dbReference type="PANTHER" id="PTHR33121:SF71">
    <property type="entry name" value="OXYGEN SENSOR PROTEIN DOSP"/>
    <property type="match status" value="1"/>
</dbReference>
<keyword evidence="1" id="KW-0812">Transmembrane</keyword>